<dbReference type="InterPro" id="IPR033421">
    <property type="entry name" value="Rit1_DUSP-like"/>
</dbReference>
<dbReference type="InterPro" id="IPR033449">
    <property type="entry name" value="Rit1_N"/>
</dbReference>
<dbReference type="GO" id="GO:0043399">
    <property type="term" value="F:tRNA adenosine(64)-2'-O-ribosylphosphate transferase activity"/>
    <property type="evidence" value="ECO:0007669"/>
    <property type="project" value="InterPro"/>
</dbReference>
<dbReference type="HOGENOM" id="CLU_027654_1_1_1"/>
<keyword evidence="4" id="KW-1185">Reference proteome</keyword>
<protein>
    <submittedName>
        <fullName evidence="3">tRNA '-O-ribosylphosphate transferase</fullName>
    </submittedName>
</protein>
<evidence type="ECO:0000313" key="3">
    <source>
        <dbReference type="EMBL" id="KIR38957.1"/>
    </source>
</evidence>
<sequence>MVNDRVMSEHRAVRKHAAQHDLFNRLHSIAADEEFVRRVGSAWYNNRFEVRCGNWYCDPTSSSNAYAYFKSTDGHMFHWDFNLRRSNLSLASYAEAKGGLILVDSTRRGKRMPDGLSKTVPIWCAVINIAISLRHDVPQNWDTNIYLSPQIVPPTERSQIETRLQAWAESLERSSLPLPRLTKPLRPFFIHPSTSLPPFIPETPSYIPIICLSASRWVNEGRDEIPSVTNIGQRKVGFEYVPGGGDDDELWARGLEPLLFHQHKKYLLSVERDDLPALVDRLVKSADLAAGINTSLVNCDLSSSELTGVPSPNSLMALDIGPPSMKASWSLSPSEVLRIVPVEKYPKNIPFLLAVHPSERVLAVPSAKTGGKSYAIALRELVDYVKTVSIEQSKPIVLSLGKAADFQKAIAVGDNTQAIDPAAIKITSPSSLADARKIILPLALVILCALPKISEYSTRSSPIEGSLSKDLVTNKLHGLVALWPDGNPPRVALKRVNEFLMGEARRDD</sequence>
<organism evidence="3 4">
    <name type="scientific">Cryptococcus deuterogattii Ram5</name>
    <dbReference type="NCBI Taxonomy" id="1296110"/>
    <lineage>
        <taxon>Eukaryota</taxon>
        <taxon>Fungi</taxon>
        <taxon>Dikarya</taxon>
        <taxon>Basidiomycota</taxon>
        <taxon>Agaricomycotina</taxon>
        <taxon>Tremellomycetes</taxon>
        <taxon>Tremellales</taxon>
        <taxon>Cryptococcaceae</taxon>
        <taxon>Cryptococcus</taxon>
        <taxon>Cryptococcus gattii species complex</taxon>
    </lineage>
</organism>
<dbReference type="Pfam" id="PF04179">
    <property type="entry name" value="Init_tRNA_PT"/>
    <property type="match status" value="1"/>
</dbReference>
<dbReference type="PANTHER" id="PTHR31811:SF0">
    <property type="entry name" value="TRNA A64-2'-O-RIBOSYLPHOSPHATE TRANSFERASE"/>
    <property type="match status" value="1"/>
</dbReference>
<dbReference type="InterPro" id="IPR007306">
    <property type="entry name" value="Rit1"/>
</dbReference>
<accession>A0A0D0T054</accession>
<evidence type="ECO:0000313" key="4">
    <source>
        <dbReference type="Proteomes" id="UP000053392"/>
    </source>
</evidence>
<name>A0A0D0T054_9TREE</name>
<dbReference type="PIRSF" id="PIRSF007747">
    <property type="entry name" value="Ribosyl_Ptfrase"/>
    <property type="match status" value="1"/>
</dbReference>
<evidence type="ECO:0000259" key="1">
    <source>
        <dbReference type="Pfam" id="PF04179"/>
    </source>
</evidence>
<dbReference type="GO" id="GO:0019988">
    <property type="term" value="P:charged-tRNA amino acid modification"/>
    <property type="evidence" value="ECO:0007669"/>
    <property type="project" value="InterPro"/>
</dbReference>
<reference evidence="3 4" key="1">
    <citation type="submission" date="2015-01" db="EMBL/GenBank/DDBJ databases">
        <title>The Genome Sequence of Cryptococcus gattii Ram5.</title>
        <authorList>
            <consortium name="The Broad Institute Genomics Platform"/>
            <person name="Cuomo C."/>
            <person name="Litvintseva A."/>
            <person name="Chen Y."/>
            <person name="Heitman J."/>
            <person name="Sun S."/>
            <person name="Springer D."/>
            <person name="Dromer F."/>
            <person name="Young S."/>
            <person name="Zeng Q."/>
            <person name="Gargeya S."/>
            <person name="Abouelleil A."/>
            <person name="Alvarado L."/>
            <person name="Chapman S.B."/>
            <person name="Gainer-Dewar J."/>
            <person name="Goldberg J."/>
            <person name="Griggs A."/>
            <person name="Gujja S."/>
            <person name="Hansen M."/>
            <person name="Howarth C."/>
            <person name="Imamovic A."/>
            <person name="Larimer J."/>
            <person name="Murphy C."/>
            <person name="Naylor J."/>
            <person name="Pearson M."/>
            <person name="Priest M."/>
            <person name="Roberts A."/>
            <person name="Saif S."/>
            <person name="Shea T."/>
            <person name="Sykes S."/>
            <person name="Wortman J."/>
            <person name="Nusbaum C."/>
            <person name="Birren B."/>
        </authorList>
    </citation>
    <scope>NUCLEOTIDE SEQUENCE [LARGE SCALE GENOMIC DNA]</scope>
    <source>
        <strain evidence="3 4">Ram5</strain>
    </source>
</reference>
<dbReference type="EMBL" id="KN847908">
    <property type="protein sequence ID" value="KIR38957.1"/>
    <property type="molecule type" value="Genomic_DNA"/>
</dbReference>
<dbReference type="AlphaFoldDB" id="A0A0D0T054"/>
<dbReference type="Proteomes" id="UP000053392">
    <property type="component" value="Unassembled WGS sequence"/>
</dbReference>
<dbReference type="PANTHER" id="PTHR31811">
    <property type="entry name" value="TRNA A64-2'-O-RIBOSYLPHOSPHATE TRANSFERASE"/>
    <property type="match status" value="1"/>
</dbReference>
<proteinExistence type="predicted"/>
<gene>
    <name evidence="3" type="ORF">I313_05101</name>
</gene>
<keyword evidence="3" id="KW-0808">Transferase</keyword>
<feature type="domain" description="Rit1 DUSP-like" evidence="1">
    <location>
        <begin position="362"/>
        <end position="500"/>
    </location>
</feature>
<dbReference type="OrthoDB" id="45256at2759"/>
<dbReference type="Pfam" id="PF17184">
    <property type="entry name" value="Rit1_C"/>
    <property type="match status" value="1"/>
</dbReference>
<evidence type="ECO:0000259" key="2">
    <source>
        <dbReference type="Pfam" id="PF17184"/>
    </source>
</evidence>
<dbReference type="GO" id="GO:0005737">
    <property type="term" value="C:cytoplasm"/>
    <property type="evidence" value="ECO:0007669"/>
    <property type="project" value="TreeGrafter"/>
</dbReference>
<feature type="domain" description="Rit1 N-terminal" evidence="2">
    <location>
        <begin position="19"/>
        <end position="284"/>
    </location>
</feature>